<proteinExistence type="predicted"/>
<name>A0A1E3XCY4_9BACT</name>
<gene>
    <name evidence="1" type="ORF">SCARUB_01381</name>
</gene>
<reference evidence="1 2" key="1">
    <citation type="submission" date="2016-07" db="EMBL/GenBank/DDBJ databases">
        <title>Draft genome of Scalindua rubra, obtained from a brine-seawater interface in the Red Sea, sheds light on salt adaptation in anammox bacteria.</title>
        <authorList>
            <person name="Speth D.R."/>
            <person name="Lagkouvardos I."/>
            <person name="Wang Y."/>
            <person name="Qian P.-Y."/>
            <person name="Dutilh B.E."/>
            <person name="Jetten M.S."/>
        </authorList>
    </citation>
    <scope>NUCLEOTIDE SEQUENCE [LARGE SCALE GENOMIC DNA]</scope>
    <source>
        <strain evidence="1">BSI-1</strain>
    </source>
</reference>
<dbReference type="EMBL" id="MAYW01000027">
    <property type="protein sequence ID" value="ODS33473.1"/>
    <property type="molecule type" value="Genomic_DNA"/>
</dbReference>
<evidence type="ECO:0000313" key="1">
    <source>
        <dbReference type="EMBL" id="ODS33473.1"/>
    </source>
</evidence>
<comment type="caution">
    <text evidence="1">The sequence shown here is derived from an EMBL/GenBank/DDBJ whole genome shotgun (WGS) entry which is preliminary data.</text>
</comment>
<sequence length="42" mass="5169">MKKKFIDTNIFLRYLTKDDPLKYDKCKMSFKKAIEDIKREEP</sequence>
<evidence type="ECO:0008006" key="3">
    <source>
        <dbReference type="Google" id="ProtNLM"/>
    </source>
</evidence>
<dbReference type="PATRIC" id="fig|1872076.5.peg.1596"/>
<dbReference type="AlphaFoldDB" id="A0A1E3XCY4"/>
<protein>
    <recommendedName>
        <fullName evidence="3">PIN domain-containing protein</fullName>
    </recommendedName>
</protein>
<dbReference type="Proteomes" id="UP000094056">
    <property type="component" value="Unassembled WGS sequence"/>
</dbReference>
<accession>A0A1E3XCY4</accession>
<evidence type="ECO:0000313" key="2">
    <source>
        <dbReference type="Proteomes" id="UP000094056"/>
    </source>
</evidence>
<organism evidence="1 2">
    <name type="scientific">Candidatus Scalindua rubra</name>
    <dbReference type="NCBI Taxonomy" id="1872076"/>
    <lineage>
        <taxon>Bacteria</taxon>
        <taxon>Pseudomonadati</taxon>
        <taxon>Planctomycetota</taxon>
        <taxon>Candidatus Brocadiia</taxon>
        <taxon>Candidatus Brocadiales</taxon>
        <taxon>Candidatus Scalinduaceae</taxon>
        <taxon>Candidatus Scalindua</taxon>
    </lineage>
</organism>